<proteinExistence type="predicted"/>
<dbReference type="EMBL" id="CAJOBH010234816">
    <property type="protein sequence ID" value="CAF5086212.1"/>
    <property type="molecule type" value="Genomic_DNA"/>
</dbReference>
<feature type="region of interest" description="Disordered" evidence="1">
    <location>
        <begin position="13"/>
        <end position="57"/>
    </location>
</feature>
<name>A0A8S3EUJ6_9BILA</name>
<feature type="compositionally biased region" description="Low complexity" evidence="1">
    <location>
        <begin position="19"/>
        <end position="28"/>
    </location>
</feature>
<feature type="compositionally biased region" description="Polar residues" evidence="1">
    <location>
        <begin position="29"/>
        <end position="46"/>
    </location>
</feature>
<comment type="caution">
    <text evidence="2">The sequence shown here is derived from an EMBL/GenBank/DDBJ whole genome shotgun (WGS) entry which is preliminary data.</text>
</comment>
<dbReference type="Proteomes" id="UP000681967">
    <property type="component" value="Unassembled WGS sequence"/>
</dbReference>
<organism evidence="2 3">
    <name type="scientific">Rotaria magnacalcarata</name>
    <dbReference type="NCBI Taxonomy" id="392030"/>
    <lineage>
        <taxon>Eukaryota</taxon>
        <taxon>Metazoa</taxon>
        <taxon>Spiralia</taxon>
        <taxon>Gnathifera</taxon>
        <taxon>Rotifera</taxon>
        <taxon>Eurotatoria</taxon>
        <taxon>Bdelloidea</taxon>
        <taxon>Philodinida</taxon>
        <taxon>Philodinidae</taxon>
        <taxon>Rotaria</taxon>
    </lineage>
</organism>
<evidence type="ECO:0000313" key="2">
    <source>
        <dbReference type="EMBL" id="CAF5086212.1"/>
    </source>
</evidence>
<protein>
    <submittedName>
        <fullName evidence="2">Uncharacterized protein</fullName>
    </submittedName>
</protein>
<sequence>MFEMLIDLLDNFGSPIPSPSVSQQPPTSNEIDSPTIENQESVSSISQPQGPQPGQLALDVPEANIEYENTITMPMKKKSIAATLKATQEETERYHQTCCFLSLQIDGKLMDSVVFE</sequence>
<evidence type="ECO:0000313" key="3">
    <source>
        <dbReference type="Proteomes" id="UP000681967"/>
    </source>
</evidence>
<accession>A0A8S3EUJ6</accession>
<gene>
    <name evidence="2" type="ORF">BYL167_LOCUS62549</name>
</gene>
<evidence type="ECO:0000256" key="1">
    <source>
        <dbReference type="SAM" id="MobiDB-lite"/>
    </source>
</evidence>
<dbReference type="AlphaFoldDB" id="A0A8S3EUJ6"/>
<feature type="non-terminal residue" evidence="2">
    <location>
        <position position="1"/>
    </location>
</feature>
<reference evidence="2" key="1">
    <citation type="submission" date="2021-02" db="EMBL/GenBank/DDBJ databases">
        <authorList>
            <person name="Nowell W R."/>
        </authorList>
    </citation>
    <scope>NUCLEOTIDE SEQUENCE</scope>
</reference>